<organism evidence="2 3">
    <name type="scientific">Marinisporobacter balticus</name>
    <dbReference type="NCBI Taxonomy" id="2018667"/>
    <lineage>
        <taxon>Bacteria</taxon>
        <taxon>Bacillati</taxon>
        <taxon>Bacillota</taxon>
        <taxon>Clostridia</taxon>
        <taxon>Peptostreptococcales</taxon>
        <taxon>Thermotaleaceae</taxon>
        <taxon>Marinisporobacter</taxon>
    </lineage>
</organism>
<accession>A0A4R2KI62</accession>
<keyword evidence="1" id="KW-0812">Transmembrane</keyword>
<dbReference type="Proteomes" id="UP000294919">
    <property type="component" value="Unassembled WGS sequence"/>
</dbReference>
<gene>
    <name evidence="2" type="ORF">EV214_12743</name>
</gene>
<dbReference type="AlphaFoldDB" id="A0A4R2KI62"/>
<evidence type="ECO:0000256" key="1">
    <source>
        <dbReference type="SAM" id="Phobius"/>
    </source>
</evidence>
<protein>
    <submittedName>
        <fullName evidence="2">Uncharacterized protein</fullName>
    </submittedName>
</protein>
<evidence type="ECO:0000313" key="3">
    <source>
        <dbReference type="Proteomes" id="UP000294919"/>
    </source>
</evidence>
<name>A0A4R2KI62_9FIRM</name>
<comment type="caution">
    <text evidence="2">The sequence shown here is derived from an EMBL/GenBank/DDBJ whole genome shotgun (WGS) entry which is preliminary data.</text>
</comment>
<sequence>MHLQKKYIILTLFLLMIVFTSFYIFINKPKVNKYTKAKLVIIYTTDVNDVRV</sequence>
<keyword evidence="1" id="KW-0472">Membrane</keyword>
<keyword evidence="1" id="KW-1133">Transmembrane helix</keyword>
<evidence type="ECO:0000313" key="2">
    <source>
        <dbReference type="EMBL" id="TCO70206.1"/>
    </source>
</evidence>
<proteinExistence type="predicted"/>
<feature type="transmembrane region" description="Helical" evidence="1">
    <location>
        <begin position="7"/>
        <end position="26"/>
    </location>
</feature>
<dbReference type="EMBL" id="SLWV01000027">
    <property type="protein sequence ID" value="TCO70206.1"/>
    <property type="molecule type" value="Genomic_DNA"/>
</dbReference>
<keyword evidence="3" id="KW-1185">Reference proteome</keyword>
<reference evidence="2 3" key="1">
    <citation type="submission" date="2019-03" db="EMBL/GenBank/DDBJ databases">
        <title>Genomic Encyclopedia of Type Strains, Phase IV (KMG-IV): sequencing the most valuable type-strain genomes for metagenomic binning, comparative biology and taxonomic classification.</title>
        <authorList>
            <person name="Goeker M."/>
        </authorList>
    </citation>
    <scope>NUCLEOTIDE SEQUENCE [LARGE SCALE GENOMIC DNA]</scope>
    <source>
        <strain evidence="2 3">DSM 102940</strain>
    </source>
</reference>